<evidence type="ECO:0000313" key="4">
    <source>
        <dbReference type="Proteomes" id="UP000054997"/>
    </source>
</evidence>
<reference evidence="3 4" key="1">
    <citation type="submission" date="2015-11" db="EMBL/GenBank/DDBJ databases">
        <title>Genomic analysis of 38 Legionella species identifies large and diverse effector repertoires.</title>
        <authorList>
            <person name="Burstein D."/>
            <person name="Amaro F."/>
            <person name="Zusman T."/>
            <person name="Lifshitz Z."/>
            <person name="Cohen O."/>
            <person name="Gilbert J.A."/>
            <person name="Pupko T."/>
            <person name="Shuman H.A."/>
            <person name="Segal G."/>
        </authorList>
    </citation>
    <scope>NUCLEOTIDE SEQUENCE [LARGE SCALE GENOMIC DNA]</scope>
    <source>
        <strain evidence="3 4">ATCC 49505</strain>
    </source>
</reference>
<dbReference type="PANTHER" id="PTHR30203">
    <property type="entry name" value="OUTER MEMBRANE CATION EFFLUX PROTEIN"/>
    <property type="match status" value="1"/>
</dbReference>
<keyword evidence="2" id="KW-0449">Lipoprotein</keyword>
<dbReference type="SUPFAM" id="SSF56954">
    <property type="entry name" value="Outer membrane efflux proteins (OEP)"/>
    <property type="match status" value="1"/>
</dbReference>
<comment type="similarity">
    <text evidence="1 2">Belongs to the outer membrane factor (OMF) (TC 1.B.17) family.</text>
</comment>
<dbReference type="OrthoDB" id="9770517at2"/>
<dbReference type="Pfam" id="PF02321">
    <property type="entry name" value="OEP"/>
    <property type="match status" value="2"/>
</dbReference>
<dbReference type="GO" id="GO:0015562">
    <property type="term" value="F:efflux transmembrane transporter activity"/>
    <property type="evidence" value="ECO:0007669"/>
    <property type="project" value="InterPro"/>
</dbReference>
<keyword evidence="2" id="KW-1134">Transmembrane beta strand</keyword>
<dbReference type="NCBIfam" id="TIGR01845">
    <property type="entry name" value="outer_NodT"/>
    <property type="match status" value="1"/>
</dbReference>
<sequence>MLKLLLALTCLLLNACMVGPDYREPGKKIAEHWLPKKPVDKSAQLKNANWWKAFHDPTLTALIKQGYCNNLSLQIAGVRVLQARAQLAQSVGQLYPQQQALIGNYTYNRIGGGMLQDIIPTNFDTASLGFTAGWEIDFWGKYRRAVQANDASFLASVAAYDNALVSLTADIASTYIRIRTLEELIRITKKNIQIQTESLKIATARYRGGETSLLDVNQAQTELSETQATLPNYLSSLQSQKDKLGVLLGTTPDKVDALLANNKKIPKAPAKIAVNIPREALAQRPDIYQARMEAVAQSAKIGATKASLYPALSLTGTFLFAANTIGDNSISDIFQWSNRSITAGPSLNWPLLNYGQITNAVRMQDAEFQKALLNYMNLVLKAQQEVQDNITRFIETQNAARSLTKANRSAIESTNLALIRYKQGEADYTTLLDVERQQLRVQLSLTNTQGEIAQAMVELYRALGGGWQIRGGNDIVPIQVKAEMASRTNWGNLLEKRNHLPPQTGWERMKELYLPNW</sequence>
<dbReference type="InterPro" id="IPR010131">
    <property type="entry name" value="MdtP/NodT-like"/>
</dbReference>
<proteinExistence type="inferred from homology"/>
<dbReference type="InterPro" id="IPR003423">
    <property type="entry name" value="OMP_efflux"/>
</dbReference>
<dbReference type="AlphaFoldDB" id="A0A0W0VR19"/>
<evidence type="ECO:0000313" key="3">
    <source>
        <dbReference type="EMBL" id="KTD22560.1"/>
    </source>
</evidence>
<accession>A0A0W0VR19</accession>
<organism evidence="3 4">
    <name type="scientific">Legionella londiniensis</name>
    <dbReference type="NCBI Taxonomy" id="45068"/>
    <lineage>
        <taxon>Bacteria</taxon>
        <taxon>Pseudomonadati</taxon>
        <taxon>Pseudomonadota</taxon>
        <taxon>Gammaproteobacteria</taxon>
        <taxon>Legionellales</taxon>
        <taxon>Legionellaceae</taxon>
        <taxon>Legionella</taxon>
    </lineage>
</organism>
<keyword evidence="2" id="KW-0472">Membrane</keyword>
<evidence type="ECO:0000256" key="2">
    <source>
        <dbReference type="RuleBase" id="RU362097"/>
    </source>
</evidence>
<dbReference type="Gene3D" id="2.20.200.10">
    <property type="entry name" value="Outer membrane efflux proteins (OEP)"/>
    <property type="match status" value="1"/>
</dbReference>
<dbReference type="EMBL" id="LNYK01000007">
    <property type="protein sequence ID" value="KTD22560.1"/>
    <property type="molecule type" value="Genomic_DNA"/>
</dbReference>
<comment type="caution">
    <text evidence="3">The sequence shown here is derived from an EMBL/GenBank/DDBJ whole genome shotgun (WGS) entry which is preliminary data.</text>
</comment>
<comment type="subcellular location">
    <subcellularLocation>
        <location evidence="2">Cell outer membrane</location>
        <topology evidence="2">Lipid-anchor</topology>
    </subcellularLocation>
</comment>
<dbReference type="Gene3D" id="1.20.1600.10">
    <property type="entry name" value="Outer membrane efflux proteins (OEP)"/>
    <property type="match status" value="1"/>
</dbReference>
<gene>
    <name evidence="3" type="ORF">Llon_0434</name>
</gene>
<dbReference type="Proteomes" id="UP000054997">
    <property type="component" value="Unassembled WGS sequence"/>
</dbReference>
<keyword evidence="4" id="KW-1185">Reference proteome</keyword>
<keyword evidence="2" id="KW-0812">Transmembrane</keyword>
<dbReference type="GO" id="GO:0009279">
    <property type="term" value="C:cell outer membrane"/>
    <property type="evidence" value="ECO:0007669"/>
    <property type="project" value="UniProtKB-SubCell"/>
</dbReference>
<dbReference type="RefSeq" id="WP_058528451.1">
    <property type="nucleotide sequence ID" value="NZ_CAAAHZ010000001.1"/>
</dbReference>
<name>A0A0W0VR19_9GAMM</name>
<evidence type="ECO:0000256" key="1">
    <source>
        <dbReference type="ARBA" id="ARBA00007613"/>
    </source>
</evidence>
<dbReference type="PANTHER" id="PTHR30203:SF31">
    <property type="entry name" value="RND EFFLUX SYSTEM, OUTER MEMBRANE LIPOPROTEIN, NODT"/>
    <property type="match status" value="1"/>
</dbReference>
<keyword evidence="2" id="KW-0564">Palmitate</keyword>
<dbReference type="PATRIC" id="fig|45068.5.peg.466"/>
<protein>
    <submittedName>
        <fullName evidence="3">Outer membrane efflux protein</fullName>
    </submittedName>
</protein>
<dbReference type="STRING" id="45068.Llon_0434"/>